<gene>
    <name evidence="1" type="ordered locus">AALP_Aa6g217200</name>
</gene>
<organism evidence="1 2">
    <name type="scientific">Arabis alpina</name>
    <name type="common">Alpine rock-cress</name>
    <dbReference type="NCBI Taxonomy" id="50452"/>
    <lineage>
        <taxon>Eukaryota</taxon>
        <taxon>Viridiplantae</taxon>
        <taxon>Streptophyta</taxon>
        <taxon>Embryophyta</taxon>
        <taxon>Tracheophyta</taxon>
        <taxon>Spermatophyta</taxon>
        <taxon>Magnoliopsida</taxon>
        <taxon>eudicotyledons</taxon>
        <taxon>Gunneridae</taxon>
        <taxon>Pentapetalae</taxon>
        <taxon>rosids</taxon>
        <taxon>malvids</taxon>
        <taxon>Brassicales</taxon>
        <taxon>Brassicaceae</taxon>
        <taxon>Arabideae</taxon>
        <taxon>Arabis</taxon>
    </lineage>
</organism>
<dbReference type="Proteomes" id="UP000029120">
    <property type="component" value="Chromosome 6"/>
</dbReference>
<keyword evidence="2" id="KW-1185">Reference proteome</keyword>
<name>A0A087GQU5_ARAAL</name>
<dbReference type="Gramene" id="KFK32247">
    <property type="protein sequence ID" value="KFK32247"/>
    <property type="gene ID" value="AALP_AA6G217200"/>
</dbReference>
<protein>
    <submittedName>
        <fullName evidence="1">Uncharacterized protein</fullName>
    </submittedName>
</protein>
<evidence type="ECO:0000313" key="1">
    <source>
        <dbReference type="EMBL" id="KFK32247.1"/>
    </source>
</evidence>
<dbReference type="EMBL" id="CM002874">
    <property type="protein sequence ID" value="KFK32247.1"/>
    <property type="molecule type" value="Genomic_DNA"/>
</dbReference>
<reference evidence="2" key="1">
    <citation type="journal article" date="2015" name="Nat. Plants">
        <title>Genome expansion of Arabis alpina linked with retrotransposition and reduced symmetric DNA methylation.</title>
        <authorList>
            <person name="Willing E.M."/>
            <person name="Rawat V."/>
            <person name="Mandakova T."/>
            <person name="Maumus F."/>
            <person name="James G.V."/>
            <person name="Nordstroem K.J."/>
            <person name="Becker C."/>
            <person name="Warthmann N."/>
            <person name="Chica C."/>
            <person name="Szarzynska B."/>
            <person name="Zytnicki M."/>
            <person name="Albani M.C."/>
            <person name="Kiefer C."/>
            <person name="Bergonzi S."/>
            <person name="Castaings L."/>
            <person name="Mateos J.L."/>
            <person name="Berns M.C."/>
            <person name="Bujdoso N."/>
            <person name="Piofczyk T."/>
            <person name="de Lorenzo L."/>
            <person name="Barrero-Sicilia C."/>
            <person name="Mateos I."/>
            <person name="Piednoel M."/>
            <person name="Hagmann J."/>
            <person name="Chen-Min-Tao R."/>
            <person name="Iglesias-Fernandez R."/>
            <person name="Schuster S.C."/>
            <person name="Alonso-Blanco C."/>
            <person name="Roudier F."/>
            <person name="Carbonero P."/>
            <person name="Paz-Ares J."/>
            <person name="Davis S.J."/>
            <person name="Pecinka A."/>
            <person name="Quesneville H."/>
            <person name="Colot V."/>
            <person name="Lysak M.A."/>
            <person name="Weigel D."/>
            <person name="Coupland G."/>
            <person name="Schneeberger K."/>
        </authorList>
    </citation>
    <scope>NUCLEOTIDE SEQUENCE [LARGE SCALE GENOMIC DNA]</scope>
    <source>
        <strain evidence="2">cv. Pajares</strain>
    </source>
</reference>
<evidence type="ECO:0000313" key="2">
    <source>
        <dbReference type="Proteomes" id="UP000029120"/>
    </source>
</evidence>
<accession>A0A087GQU5</accession>
<dbReference type="AlphaFoldDB" id="A0A087GQU5"/>
<proteinExistence type="predicted"/>
<sequence length="94" mass="10917">MKDKKAFVKYVFLKKKERYRGGKKIPSNSSNDYTQDFLRRTCILQRMRLMLMGIGSESLKLQLHKTNLVNKICTIKVNLVVQLRQQLGEKSSGP</sequence>